<dbReference type="Proteomes" id="UP000317716">
    <property type="component" value="Unassembled WGS sequence"/>
</dbReference>
<feature type="domain" description="ABC transmembrane type-2" evidence="9">
    <location>
        <begin position="127"/>
        <end position="362"/>
    </location>
</feature>
<evidence type="ECO:0000313" key="11">
    <source>
        <dbReference type="Proteomes" id="UP000317716"/>
    </source>
</evidence>
<dbReference type="PANTHER" id="PTHR30294">
    <property type="entry name" value="MEMBRANE COMPONENT OF ABC TRANSPORTER YHHJ-RELATED"/>
    <property type="match status" value="1"/>
</dbReference>
<keyword evidence="3 8" id="KW-0813">Transport</keyword>
<keyword evidence="6 8" id="KW-1133">Transmembrane helix</keyword>
<gene>
    <name evidence="10" type="ORF">E6K72_13565</name>
</gene>
<evidence type="ECO:0000256" key="8">
    <source>
        <dbReference type="RuleBase" id="RU361157"/>
    </source>
</evidence>
<dbReference type="GO" id="GO:0043190">
    <property type="term" value="C:ATP-binding cassette (ABC) transporter complex"/>
    <property type="evidence" value="ECO:0007669"/>
    <property type="project" value="InterPro"/>
</dbReference>
<keyword evidence="7 8" id="KW-0472">Membrane</keyword>
<dbReference type="AlphaFoldDB" id="A0A538S948"/>
<evidence type="ECO:0000256" key="3">
    <source>
        <dbReference type="ARBA" id="ARBA00022448"/>
    </source>
</evidence>
<evidence type="ECO:0000256" key="2">
    <source>
        <dbReference type="ARBA" id="ARBA00007783"/>
    </source>
</evidence>
<comment type="caution">
    <text evidence="10">The sequence shown here is derived from an EMBL/GenBank/DDBJ whole genome shotgun (WGS) entry which is preliminary data.</text>
</comment>
<dbReference type="PANTHER" id="PTHR30294:SF29">
    <property type="entry name" value="MULTIDRUG ABC TRANSPORTER PERMEASE YBHS-RELATED"/>
    <property type="match status" value="1"/>
</dbReference>
<keyword evidence="5 8" id="KW-0812">Transmembrane</keyword>
<comment type="similarity">
    <text evidence="2 8">Belongs to the ABC-2 integral membrane protein family.</text>
</comment>
<dbReference type="EMBL" id="VBOS01000506">
    <property type="protein sequence ID" value="TMQ47900.1"/>
    <property type="molecule type" value="Genomic_DNA"/>
</dbReference>
<dbReference type="InterPro" id="IPR000412">
    <property type="entry name" value="ABC_2_transport"/>
</dbReference>
<name>A0A538S948_UNCEI</name>
<protein>
    <recommendedName>
        <fullName evidence="8">Transport permease protein</fullName>
    </recommendedName>
</protein>
<sequence>MERVRGLVRKELLEVFRDPRLVRMVLVAPVIQLVIFGYAVSTDVRHTPTFVVDQDHSQTSRDLTETFFASGYFRLAGASDRPHDMVEALDHGRAIVGLHIPRGFAKDVAREAATVQVLLDGTNSNTATVAMDYAQRIVQAWAIRRGEAPTPPIELRERAWFNPALKSRDYNVPAVIGNVLMILSLMLTSLAVVRERELGTLEQLMVSPLTPGELIVGKTVPFALICMADLVVITLVALLWFHVPFQGSFALLLLAGVLYLVCTLGLGLLISTFSSTQQEAVLTSFLFIMPLMLLSGFMFPVSSMPVGFRWLTLANPVRHFLEIVRAIFLKGAGMSALWPQYLALALIGASVLVLAARRFHKTAA</sequence>
<dbReference type="InterPro" id="IPR051449">
    <property type="entry name" value="ABC-2_transporter_component"/>
</dbReference>
<feature type="transmembrane region" description="Helical" evidence="8">
    <location>
        <begin position="170"/>
        <end position="193"/>
    </location>
</feature>
<evidence type="ECO:0000256" key="6">
    <source>
        <dbReference type="ARBA" id="ARBA00022989"/>
    </source>
</evidence>
<evidence type="ECO:0000256" key="1">
    <source>
        <dbReference type="ARBA" id="ARBA00004651"/>
    </source>
</evidence>
<reference evidence="10 11" key="1">
    <citation type="journal article" date="2019" name="Nat. Microbiol.">
        <title>Mediterranean grassland soil C-N compound turnover is dependent on rainfall and depth, and is mediated by genomically divergent microorganisms.</title>
        <authorList>
            <person name="Diamond S."/>
            <person name="Andeer P.F."/>
            <person name="Li Z."/>
            <person name="Crits-Christoph A."/>
            <person name="Burstein D."/>
            <person name="Anantharaman K."/>
            <person name="Lane K.R."/>
            <person name="Thomas B.C."/>
            <person name="Pan C."/>
            <person name="Northen T.R."/>
            <person name="Banfield J.F."/>
        </authorList>
    </citation>
    <scope>NUCLEOTIDE SEQUENCE [LARGE SCALE GENOMIC DNA]</scope>
    <source>
        <strain evidence="10">WS_2</strain>
    </source>
</reference>
<feature type="transmembrane region" description="Helical" evidence="8">
    <location>
        <begin position="214"/>
        <end position="243"/>
    </location>
</feature>
<accession>A0A538S948</accession>
<dbReference type="GO" id="GO:0140359">
    <property type="term" value="F:ABC-type transporter activity"/>
    <property type="evidence" value="ECO:0007669"/>
    <property type="project" value="InterPro"/>
</dbReference>
<dbReference type="PRINTS" id="PR00164">
    <property type="entry name" value="ABC2TRNSPORT"/>
</dbReference>
<dbReference type="Pfam" id="PF12698">
    <property type="entry name" value="ABC2_membrane_3"/>
    <property type="match status" value="1"/>
</dbReference>
<evidence type="ECO:0000256" key="7">
    <source>
        <dbReference type="ARBA" id="ARBA00023136"/>
    </source>
</evidence>
<feature type="transmembrane region" description="Helical" evidence="8">
    <location>
        <begin position="249"/>
        <end position="269"/>
    </location>
</feature>
<organism evidence="10 11">
    <name type="scientific">Eiseniibacteriota bacterium</name>
    <dbReference type="NCBI Taxonomy" id="2212470"/>
    <lineage>
        <taxon>Bacteria</taxon>
        <taxon>Candidatus Eiseniibacteriota</taxon>
    </lineage>
</organism>
<dbReference type="InterPro" id="IPR047817">
    <property type="entry name" value="ABC2_TM_bact-type"/>
</dbReference>
<evidence type="ECO:0000256" key="4">
    <source>
        <dbReference type="ARBA" id="ARBA00022475"/>
    </source>
</evidence>
<comment type="subcellular location">
    <subcellularLocation>
        <location evidence="1 8">Cell membrane</location>
        <topology evidence="1 8">Multi-pass membrane protein</topology>
    </subcellularLocation>
</comment>
<dbReference type="Gene3D" id="3.40.1710.10">
    <property type="entry name" value="abc type-2 transporter like domain"/>
    <property type="match status" value="1"/>
</dbReference>
<proteinExistence type="inferred from homology"/>
<keyword evidence="4 8" id="KW-1003">Cell membrane</keyword>
<evidence type="ECO:0000256" key="5">
    <source>
        <dbReference type="ARBA" id="ARBA00022692"/>
    </source>
</evidence>
<dbReference type="InterPro" id="IPR013525">
    <property type="entry name" value="ABC2_TM"/>
</dbReference>
<feature type="transmembrane region" description="Helical" evidence="8">
    <location>
        <begin position="21"/>
        <end position="40"/>
    </location>
</feature>
<evidence type="ECO:0000313" key="10">
    <source>
        <dbReference type="EMBL" id="TMQ47900.1"/>
    </source>
</evidence>
<evidence type="ECO:0000259" key="9">
    <source>
        <dbReference type="PROSITE" id="PS51012"/>
    </source>
</evidence>
<dbReference type="PROSITE" id="PS51012">
    <property type="entry name" value="ABC_TM2"/>
    <property type="match status" value="1"/>
</dbReference>
<feature type="transmembrane region" description="Helical" evidence="8">
    <location>
        <begin position="281"/>
        <end position="301"/>
    </location>
</feature>
<feature type="transmembrane region" description="Helical" evidence="8">
    <location>
        <begin position="338"/>
        <end position="356"/>
    </location>
</feature>